<dbReference type="EnsemblMetazoa" id="MDOA001272-RA">
    <property type="protein sequence ID" value="MDOA001272-PA"/>
    <property type="gene ID" value="MDOA001272"/>
</dbReference>
<evidence type="ECO:0000256" key="5">
    <source>
        <dbReference type="SAM" id="MobiDB-lite"/>
    </source>
</evidence>
<feature type="compositionally biased region" description="Basic residues" evidence="5">
    <location>
        <begin position="69"/>
        <end position="78"/>
    </location>
</feature>
<feature type="region of interest" description="Disordered" evidence="5">
    <location>
        <begin position="48"/>
        <end position="78"/>
    </location>
</feature>
<dbReference type="Pfam" id="PF01779">
    <property type="entry name" value="Ribosomal_L29e"/>
    <property type="match status" value="1"/>
</dbReference>
<accession>A0A1I8M4X7</accession>
<feature type="region of interest" description="Disordered" evidence="5">
    <location>
        <begin position="1"/>
        <end position="36"/>
    </location>
</feature>
<evidence type="ECO:0000256" key="1">
    <source>
        <dbReference type="ARBA" id="ARBA00010247"/>
    </source>
</evidence>
<evidence type="ECO:0000256" key="2">
    <source>
        <dbReference type="ARBA" id="ARBA00022980"/>
    </source>
</evidence>
<feature type="compositionally biased region" description="Basic and acidic residues" evidence="5">
    <location>
        <begin position="54"/>
        <end position="64"/>
    </location>
</feature>
<organism evidence="6">
    <name type="scientific">Musca domestica</name>
    <name type="common">House fly</name>
    <dbReference type="NCBI Taxonomy" id="7370"/>
    <lineage>
        <taxon>Eukaryota</taxon>
        <taxon>Metazoa</taxon>
        <taxon>Ecdysozoa</taxon>
        <taxon>Arthropoda</taxon>
        <taxon>Hexapoda</taxon>
        <taxon>Insecta</taxon>
        <taxon>Pterygota</taxon>
        <taxon>Neoptera</taxon>
        <taxon>Endopterygota</taxon>
        <taxon>Diptera</taxon>
        <taxon>Brachycera</taxon>
        <taxon>Muscomorpha</taxon>
        <taxon>Muscoidea</taxon>
        <taxon>Muscidae</taxon>
        <taxon>Musca</taxon>
    </lineage>
</organism>
<dbReference type="KEGG" id="mde:101892889"/>
<name>A0A1I8M4X7_MUSDO</name>
<protein>
    <recommendedName>
        <fullName evidence="4">60S ribosomal protein L29</fullName>
    </recommendedName>
</protein>
<evidence type="ECO:0000313" key="6">
    <source>
        <dbReference type="EnsemblMetazoa" id="MDOA001272-PA"/>
    </source>
</evidence>
<dbReference type="InterPro" id="IPR002673">
    <property type="entry name" value="Ribosomal_eL29"/>
</dbReference>
<reference evidence="6" key="1">
    <citation type="submission" date="2020-05" db="UniProtKB">
        <authorList>
            <consortium name="EnsemblMetazoa"/>
        </authorList>
    </citation>
    <scope>IDENTIFICATION</scope>
    <source>
        <strain evidence="6">Aabys</strain>
    </source>
</reference>
<dbReference type="Gene3D" id="6.10.140.1730">
    <property type="match status" value="1"/>
</dbReference>
<feature type="compositionally biased region" description="Basic residues" evidence="5">
    <location>
        <begin position="1"/>
        <end position="29"/>
    </location>
</feature>
<dbReference type="Proteomes" id="UP001652621">
    <property type="component" value="Unplaced"/>
</dbReference>
<dbReference type="GO" id="GO:0002181">
    <property type="term" value="P:cytoplasmic translation"/>
    <property type="evidence" value="ECO:0007669"/>
    <property type="project" value="TreeGrafter"/>
</dbReference>
<evidence type="ECO:0000313" key="9">
    <source>
        <dbReference type="RefSeq" id="XP_058981714.1"/>
    </source>
</evidence>
<dbReference type="RefSeq" id="XP_058981714.1">
    <property type="nucleotide sequence ID" value="XM_059125731.1"/>
</dbReference>
<comment type="similarity">
    <text evidence="1 4">Belongs to the eukaryotic ribosomal protein eL29 family.</text>
</comment>
<keyword evidence="3 4" id="KW-0687">Ribonucleoprotein</keyword>
<keyword evidence="2 4" id="KW-0689">Ribosomal protein</keyword>
<reference evidence="8" key="2">
    <citation type="submission" date="2025-04" db="UniProtKB">
        <authorList>
            <consortium name="RefSeq"/>
        </authorList>
    </citation>
    <scope>IDENTIFICATION</scope>
    <source>
        <strain evidence="8 9">Aabys</strain>
        <tissue evidence="9">Whole body</tissue>
    </source>
</reference>
<dbReference type="AlphaFoldDB" id="A0A1I8M4X7"/>
<dbReference type="GO" id="GO:0022625">
    <property type="term" value="C:cytosolic large ribosomal subunit"/>
    <property type="evidence" value="ECO:0007669"/>
    <property type="project" value="TreeGrafter"/>
</dbReference>
<keyword evidence="7" id="KW-1185">Reference proteome</keyword>
<evidence type="ECO:0000313" key="7">
    <source>
        <dbReference type="Proteomes" id="UP001652621"/>
    </source>
</evidence>
<evidence type="ECO:0000256" key="4">
    <source>
        <dbReference type="RuleBase" id="RU364026"/>
    </source>
</evidence>
<dbReference type="eggNOG" id="KOG3504">
    <property type="taxonomic scope" value="Eukaryota"/>
</dbReference>
<evidence type="ECO:0000256" key="3">
    <source>
        <dbReference type="ARBA" id="ARBA00023274"/>
    </source>
</evidence>
<dbReference type="PANTHER" id="PTHR12884:SF0">
    <property type="entry name" value="60S RIBOSOMAL PROTEIN L29"/>
    <property type="match status" value="1"/>
</dbReference>
<proteinExistence type="inferred from homology"/>
<gene>
    <name evidence="6" type="primary">101892889</name>
    <name evidence="8 9" type="synonym">LOC101892889</name>
</gene>
<dbReference type="VEuPathDB" id="VectorBase:MDOMA2_003164"/>
<dbReference type="VEuPathDB" id="VectorBase:MDOA001272"/>
<dbReference type="GO" id="GO:0003735">
    <property type="term" value="F:structural constituent of ribosome"/>
    <property type="evidence" value="ECO:0007669"/>
    <property type="project" value="UniProtKB-UniRule"/>
</dbReference>
<dbReference type="PANTHER" id="PTHR12884">
    <property type="entry name" value="60S RIBOSOMAL PROTEIN L29"/>
    <property type="match status" value="1"/>
</dbReference>
<dbReference type="STRING" id="7370.A0A1I8M4X7"/>
<sequence length="78" mass="9138">MAKSKNHTNHNQNRKAHRNGIKRPMRKRHESTLGMDVKFLTNQRFARKNNLTRAEADQRYKDRVAAQAGKKKPVSLQE</sequence>
<dbReference type="RefSeq" id="XP_005176380.1">
    <property type="nucleotide sequence ID" value="XM_005176323.3"/>
</dbReference>
<evidence type="ECO:0000313" key="8">
    <source>
        <dbReference type="RefSeq" id="XP_005176380.1"/>
    </source>
</evidence>